<comment type="catalytic activity">
    <reaction evidence="5">
        <text>[(1-&gt;4)-alpha-D-galacturonosyl methyl ester](n) + n H2O = [(1-&gt;4)-alpha-D-galacturonosyl](n) + n methanol + n H(+)</text>
        <dbReference type="Rhea" id="RHEA:22380"/>
        <dbReference type="Rhea" id="RHEA-COMP:14570"/>
        <dbReference type="Rhea" id="RHEA-COMP:14573"/>
        <dbReference type="ChEBI" id="CHEBI:15377"/>
        <dbReference type="ChEBI" id="CHEBI:15378"/>
        <dbReference type="ChEBI" id="CHEBI:17790"/>
        <dbReference type="ChEBI" id="CHEBI:140522"/>
        <dbReference type="ChEBI" id="CHEBI:140523"/>
        <dbReference type="EC" id="3.1.1.11"/>
    </reaction>
</comment>
<feature type="domain" description="Pectinesterase catalytic" evidence="7">
    <location>
        <begin position="235"/>
        <end position="357"/>
    </location>
</feature>
<protein>
    <recommendedName>
        <fullName evidence="5">Pectinesterase</fullName>
        <ecNumber evidence="5">3.1.1.11</ecNumber>
    </recommendedName>
</protein>
<dbReference type="AlphaFoldDB" id="A0A1I5H7V7"/>
<gene>
    <name evidence="8" type="ORF">SAMN04488056_10679</name>
</gene>
<dbReference type="EMBL" id="FOVR01000006">
    <property type="protein sequence ID" value="SFO44342.1"/>
    <property type="molecule type" value="Genomic_DNA"/>
</dbReference>
<organism evidence="8 9">
    <name type="scientific">Cohaesibacter marisflavi</name>
    <dbReference type="NCBI Taxonomy" id="655353"/>
    <lineage>
        <taxon>Bacteria</taxon>
        <taxon>Pseudomonadati</taxon>
        <taxon>Pseudomonadota</taxon>
        <taxon>Alphaproteobacteria</taxon>
        <taxon>Hyphomicrobiales</taxon>
        <taxon>Cohaesibacteraceae</taxon>
    </lineage>
</organism>
<dbReference type="InterPro" id="IPR000070">
    <property type="entry name" value="Pectinesterase_cat"/>
</dbReference>
<evidence type="ECO:0000259" key="7">
    <source>
        <dbReference type="Pfam" id="PF01095"/>
    </source>
</evidence>
<comment type="pathway">
    <text evidence="5">Glycan metabolism; pectin degradation; 2-dehydro-3-deoxy-D-gluconate from pectin: step 1/5.</text>
</comment>
<feature type="region of interest" description="Disordered" evidence="6">
    <location>
        <begin position="1"/>
        <end position="47"/>
    </location>
</feature>
<reference evidence="8 9" key="1">
    <citation type="submission" date="2016-10" db="EMBL/GenBank/DDBJ databases">
        <authorList>
            <person name="de Groot N.N."/>
        </authorList>
    </citation>
    <scope>NUCLEOTIDE SEQUENCE [LARGE SCALE GENOMIC DNA]</scope>
    <source>
        <strain evidence="8 9">CGMCC 1.9157</strain>
    </source>
</reference>
<dbReference type="SUPFAM" id="SSF51126">
    <property type="entry name" value="Pectin lyase-like"/>
    <property type="match status" value="1"/>
</dbReference>
<evidence type="ECO:0000256" key="2">
    <source>
        <dbReference type="ARBA" id="ARBA00022801"/>
    </source>
</evidence>
<dbReference type="Proteomes" id="UP000199236">
    <property type="component" value="Unassembled WGS sequence"/>
</dbReference>
<dbReference type="GO" id="GO:0009279">
    <property type="term" value="C:cell outer membrane"/>
    <property type="evidence" value="ECO:0007669"/>
    <property type="project" value="TreeGrafter"/>
</dbReference>
<keyword evidence="3 5" id="KW-0063">Aspartyl esterase</keyword>
<feature type="active site" evidence="4">
    <location>
        <position position="289"/>
    </location>
</feature>
<dbReference type="STRING" id="655353.SAMN04488056_10679"/>
<evidence type="ECO:0000256" key="6">
    <source>
        <dbReference type="SAM" id="MobiDB-lite"/>
    </source>
</evidence>
<dbReference type="UniPathway" id="UPA00545">
    <property type="reaction ID" value="UER00823"/>
</dbReference>
<dbReference type="Pfam" id="PF01095">
    <property type="entry name" value="Pectinesterase"/>
    <property type="match status" value="1"/>
</dbReference>
<dbReference type="Gene3D" id="2.160.20.10">
    <property type="entry name" value="Single-stranded right-handed beta-helix, Pectin lyase-like"/>
    <property type="match status" value="1"/>
</dbReference>
<dbReference type="GO" id="GO:0042545">
    <property type="term" value="P:cell wall modification"/>
    <property type="evidence" value="ECO:0007669"/>
    <property type="project" value="UniProtKB-UniRule"/>
</dbReference>
<dbReference type="RefSeq" id="WP_090072862.1">
    <property type="nucleotide sequence ID" value="NZ_FOVR01000006.1"/>
</dbReference>
<comment type="similarity">
    <text evidence="1">Belongs to the pectinesterase family.</text>
</comment>
<keyword evidence="9" id="KW-1185">Reference proteome</keyword>
<accession>A0A1I5H7V7</accession>
<evidence type="ECO:0000313" key="8">
    <source>
        <dbReference type="EMBL" id="SFO44342.1"/>
    </source>
</evidence>
<dbReference type="InterPro" id="IPR011050">
    <property type="entry name" value="Pectin_lyase_fold/virulence"/>
</dbReference>
<name>A0A1I5H7V7_9HYPH</name>
<dbReference type="PROSITE" id="PS00503">
    <property type="entry name" value="PECTINESTERASE_2"/>
    <property type="match status" value="1"/>
</dbReference>
<keyword evidence="2 5" id="KW-0378">Hydrolase</keyword>
<dbReference type="OrthoDB" id="191551at2"/>
<dbReference type="PANTHER" id="PTHR31321:SF57">
    <property type="entry name" value="PECTINESTERASE 53-RELATED"/>
    <property type="match status" value="1"/>
</dbReference>
<dbReference type="InterPro" id="IPR012334">
    <property type="entry name" value="Pectin_lyas_fold"/>
</dbReference>
<dbReference type="GO" id="GO:0045490">
    <property type="term" value="P:pectin catabolic process"/>
    <property type="evidence" value="ECO:0007669"/>
    <property type="project" value="UniProtKB-UniRule"/>
</dbReference>
<evidence type="ECO:0000256" key="4">
    <source>
        <dbReference type="PROSITE-ProRule" id="PRU10040"/>
    </source>
</evidence>
<dbReference type="InterPro" id="IPR033131">
    <property type="entry name" value="Pectinesterase_Asp_AS"/>
</dbReference>
<dbReference type="GO" id="GO:0030599">
    <property type="term" value="F:pectinesterase activity"/>
    <property type="evidence" value="ECO:0007669"/>
    <property type="project" value="UniProtKB-UniRule"/>
</dbReference>
<evidence type="ECO:0000256" key="3">
    <source>
        <dbReference type="ARBA" id="ARBA00023085"/>
    </source>
</evidence>
<evidence type="ECO:0000256" key="5">
    <source>
        <dbReference type="RuleBase" id="RU000589"/>
    </source>
</evidence>
<sequence>MTDKSIANAPTRPQMAKDMADLYRPEQVLSHDGTPQDAQTSPADWDPIGPALHGYARALKPDYRVDPGDMSKPDCFASIQQAISHAISEAKSKGLTKRIFIEIAPGTYNELVYIPALEINGQKVPITLYGRAEDARQTIISVDIDQGLTADAYTMRFGSAFLNTEESIRAMFDEVSARGDFDIGTTNSCVMRVRNDGFEALNLTIENSYNEDRVTPDIVDRTDVTRNAKGQLSHGQHQAVAVLVDAADRVMLENVRLLGDQDTLYFKTNEPRVTVKSYYKNCTIEGDVDFIFGNSTAFFDHCEIRSKGARTADSYVAAPSTNIHIPYGIVFWDCSFTHDDSEAARHGGFYLGRQWFERVRATPYGISPVKGYRCTLGELSHYEAPTGTIALKTLEAVGKVAVLHSRIGAHINPCAPWTDWNGGDFDKDGTYHPAPWAPRFRPVQYGIEDFNRTLSNWLEAEGLSYPNEEIPLPFIAEYGNS</sequence>
<evidence type="ECO:0000256" key="1">
    <source>
        <dbReference type="ARBA" id="ARBA00008891"/>
    </source>
</evidence>
<dbReference type="EC" id="3.1.1.11" evidence="5"/>
<dbReference type="PANTHER" id="PTHR31321">
    <property type="entry name" value="ACYL-COA THIOESTER HYDROLASE YBHC-RELATED"/>
    <property type="match status" value="1"/>
</dbReference>
<evidence type="ECO:0000313" key="9">
    <source>
        <dbReference type="Proteomes" id="UP000199236"/>
    </source>
</evidence>
<proteinExistence type="inferred from homology"/>